<evidence type="ECO:0000313" key="3">
    <source>
        <dbReference type="Proteomes" id="UP000177078"/>
    </source>
</evidence>
<organism evidence="2 3">
    <name type="scientific">Candidatus Wildermuthbacteria bacterium RIFCSPHIGHO2_12_FULL_40_12</name>
    <dbReference type="NCBI Taxonomy" id="1802457"/>
    <lineage>
        <taxon>Bacteria</taxon>
        <taxon>Candidatus Wildermuthiibacteriota</taxon>
    </lineage>
</organism>
<protein>
    <recommendedName>
        <fullName evidence="1">DOD-type homing endonuclease domain-containing protein</fullName>
    </recommendedName>
</protein>
<dbReference type="AlphaFoldDB" id="A0A1G2RF52"/>
<dbReference type="Proteomes" id="UP000177078">
    <property type="component" value="Unassembled WGS sequence"/>
</dbReference>
<evidence type="ECO:0000259" key="1">
    <source>
        <dbReference type="PROSITE" id="PS50819"/>
    </source>
</evidence>
<proteinExistence type="predicted"/>
<dbReference type="EMBL" id="MHUC01000002">
    <property type="protein sequence ID" value="OHA71387.1"/>
    <property type="molecule type" value="Genomic_DNA"/>
</dbReference>
<dbReference type="InterPro" id="IPR004042">
    <property type="entry name" value="Intein_endonuc_central"/>
</dbReference>
<comment type="caution">
    <text evidence="2">The sequence shown here is derived from an EMBL/GenBank/DDBJ whole genome shotgun (WGS) entry which is preliminary data.</text>
</comment>
<dbReference type="SUPFAM" id="SSF55608">
    <property type="entry name" value="Homing endonucleases"/>
    <property type="match status" value="1"/>
</dbReference>
<dbReference type="STRING" id="1802457.A3F15_00060"/>
<accession>A0A1G2RF52</accession>
<dbReference type="Pfam" id="PF14528">
    <property type="entry name" value="LAGLIDADG_3"/>
    <property type="match status" value="1"/>
</dbReference>
<dbReference type="PROSITE" id="PS50819">
    <property type="entry name" value="INTEIN_ENDONUCLEASE"/>
    <property type="match status" value="1"/>
</dbReference>
<feature type="domain" description="DOD-type homing endonuclease" evidence="1">
    <location>
        <begin position="71"/>
        <end position="207"/>
    </location>
</feature>
<dbReference type="GO" id="GO:0004519">
    <property type="term" value="F:endonuclease activity"/>
    <property type="evidence" value="ECO:0007669"/>
    <property type="project" value="InterPro"/>
</dbReference>
<dbReference type="Gene3D" id="3.10.28.10">
    <property type="entry name" value="Homing endonucleases"/>
    <property type="match status" value="1"/>
</dbReference>
<gene>
    <name evidence="2" type="ORF">A3F15_00060</name>
</gene>
<dbReference type="InterPro" id="IPR027434">
    <property type="entry name" value="Homing_endonucl"/>
</dbReference>
<name>A0A1G2RF52_9BACT</name>
<reference evidence="2 3" key="1">
    <citation type="journal article" date="2016" name="Nat. Commun.">
        <title>Thousands of microbial genomes shed light on interconnected biogeochemical processes in an aquifer system.</title>
        <authorList>
            <person name="Anantharaman K."/>
            <person name="Brown C.T."/>
            <person name="Hug L.A."/>
            <person name="Sharon I."/>
            <person name="Castelle C.J."/>
            <person name="Probst A.J."/>
            <person name="Thomas B.C."/>
            <person name="Singh A."/>
            <person name="Wilkins M.J."/>
            <person name="Karaoz U."/>
            <person name="Brodie E.L."/>
            <person name="Williams K.H."/>
            <person name="Hubbard S.S."/>
            <person name="Banfield J.F."/>
        </authorList>
    </citation>
    <scope>NUCLEOTIDE SEQUENCE [LARGE SCALE GENOMIC DNA]</scope>
</reference>
<evidence type="ECO:0000313" key="2">
    <source>
        <dbReference type="EMBL" id="OHA71387.1"/>
    </source>
</evidence>
<sequence>MQIIDRVIRLKAFDCLREEFQKNNLSRKEIINRIHNEFDIPVGTIYGWYNNTFLPYGRKGRVLYGPELLYVLGALLGDGCIYNWKITNNYAILVGDYNFATKYAKMLAVCTTTKTKPYIDRSKNIWFVRSNNFELYSLFKKLREDLKSLMQLIDINNGKYPLSFIEGFFDAEGCVKVIKEKTRRTPKICLDITNTNLGILELIRELLQEKLGIVARYSLQKSDPTKNKKLVYHLRIYKKDYVKIFFENLDTIKLSKEKDYYLKVWLKK</sequence>
<dbReference type="InterPro" id="IPR004860">
    <property type="entry name" value="LAGLIDADG_dom"/>
</dbReference>